<keyword evidence="8" id="KW-1185">Reference proteome</keyword>
<dbReference type="PIRSF" id="PIRSF000105">
    <property type="entry name" value="HCDH"/>
    <property type="match status" value="1"/>
</dbReference>
<organism evidence="7 8">
    <name type="scientific">Psychrobacillus soli</name>
    <dbReference type="NCBI Taxonomy" id="1543965"/>
    <lineage>
        <taxon>Bacteria</taxon>
        <taxon>Bacillati</taxon>
        <taxon>Bacillota</taxon>
        <taxon>Bacilli</taxon>
        <taxon>Bacillales</taxon>
        <taxon>Bacillaceae</taxon>
        <taxon>Psychrobacillus</taxon>
    </lineage>
</organism>
<dbReference type="Proteomes" id="UP000318937">
    <property type="component" value="Unassembled WGS sequence"/>
</dbReference>
<dbReference type="SUPFAM" id="SSF51735">
    <property type="entry name" value="NAD(P)-binding Rossmann-fold domains"/>
    <property type="match status" value="1"/>
</dbReference>
<dbReference type="InterPro" id="IPR013328">
    <property type="entry name" value="6PGD_dom2"/>
</dbReference>
<dbReference type="InterPro" id="IPR006176">
    <property type="entry name" value="3-OHacyl-CoA_DH_NAD-bd"/>
</dbReference>
<feature type="domain" description="3-hydroxyacyl-CoA dehydrogenase C-terminal" evidence="5">
    <location>
        <begin position="181"/>
        <end position="279"/>
    </location>
</feature>
<dbReference type="InterPro" id="IPR022694">
    <property type="entry name" value="3-OHacyl-CoA_DH"/>
</dbReference>
<dbReference type="Pfam" id="PF00725">
    <property type="entry name" value="3HCDH"/>
    <property type="match status" value="1"/>
</dbReference>
<dbReference type="InterPro" id="IPR006108">
    <property type="entry name" value="3HC_DH_C"/>
</dbReference>
<name>A0A544SQK8_9BACI</name>
<dbReference type="GO" id="GO:0016616">
    <property type="term" value="F:oxidoreductase activity, acting on the CH-OH group of donors, NAD or NADP as acceptor"/>
    <property type="evidence" value="ECO:0007669"/>
    <property type="project" value="InterPro"/>
</dbReference>
<dbReference type="EMBL" id="VDGG01000053">
    <property type="protein sequence ID" value="TQR07485.1"/>
    <property type="molecule type" value="Genomic_DNA"/>
</dbReference>
<dbReference type="PANTHER" id="PTHR48075:SF5">
    <property type="entry name" value="3-HYDROXYBUTYRYL-COA DEHYDROGENASE"/>
    <property type="match status" value="1"/>
</dbReference>
<comment type="caution">
    <text evidence="7">The sequence shown here is derived from an EMBL/GenBank/DDBJ whole genome shotgun (WGS) entry which is preliminary data.</text>
</comment>
<accession>A0A544SQK8</accession>
<protein>
    <submittedName>
        <fullName evidence="7">3-hydroxyacyl-CoA dehydrogenase family protein</fullName>
    </submittedName>
</protein>
<reference evidence="7 8" key="1">
    <citation type="submission" date="2019-05" db="EMBL/GenBank/DDBJ databases">
        <title>Psychrobacillus vulpis sp. nov., a new species isolated from feces of a red fox that inhabits in The Tablas de Daimiel Natural Park, Albacete, Spain.</title>
        <authorList>
            <person name="Rodriguez M."/>
            <person name="Reina J.C."/>
            <person name="Bejar V."/>
            <person name="Llamas I."/>
        </authorList>
    </citation>
    <scope>NUCLEOTIDE SEQUENCE [LARGE SCALE GENOMIC DNA]</scope>
    <source>
        <strain evidence="7 8">NHI-2</strain>
    </source>
</reference>
<feature type="site" description="Important for catalytic activity" evidence="4">
    <location>
        <position position="134"/>
    </location>
</feature>
<dbReference type="Gene3D" id="3.40.50.720">
    <property type="entry name" value="NAD(P)-binding Rossmann-like Domain"/>
    <property type="match status" value="1"/>
</dbReference>
<proteinExistence type="inferred from homology"/>
<dbReference type="SUPFAM" id="SSF48179">
    <property type="entry name" value="6-phosphogluconate dehydrogenase C-terminal domain-like"/>
    <property type="match status" value="1"/>
</dbReference>
<dbReference type="GO" id="GO:0070403">
    <property type="term" value="F:NAD+ binding"/>
    <property type="evidence" value="ECO:0007669"/>
    <property type="project" value="InterPro"/>
</dbReference>
<dbReference type="InterPro" id="IPR008927">
    <property type="entry name" value="6-PGluconate_DH-like_C_sf"/>
</dbReference>
<evidence type="ECO:0000313" key="8">
    <source>
        <dbReference type="Proteomes" id="UP000318937"/>
    </source>
</evidence>
<sequence>MEGMKELCAFNRLAVIGAGTMGLDIAKLFITKECQVVLIDKERDTLEKIELFVRQNWTEEECSRLVIQTDLQRLNDVSLIVEAIPENERLKKKLYKEIEEQLSSEVVIATNTSGIPINQLSSELKYPNRFIGMHFYMPANLIPIVEVIKGNETSTLVVQAITDWLKGLGKIPVVINKDIPGFIGNRLQHAMAREAISLLEKDVASAEDIDVVAQYALGIRLLLNGPFAQRDLNGLDIHLDAASYLYKELDNRTEPSKLLQEKVADGDLGVKTGKGFYEWALPSKEIRKQNSQDLESLVQWMENNNLIGFKHSKRKEG</sequence>
<evidence type="ECO:0000256" key="3">
    <source>
        <dbReference type="ARBA" id="ARBA00023002"/>
    </source>
</evidence>
<keyword evidence="3" id="KW-0560">Oxidoreductase</keyword>
<comment type="similarity">
    <text evidence="2">Belongs to the 3-hydroxyacyl-CoA dehydrogenase family.</text>
</comment>
<evidence type="ECO:0000259" key="5">
    <source>
        <dbReference type="Pfam" id="PF00725"/>
    </source>
</evidence>
<gene>
    <name evidence="7" type="ORF">FG383_17935</name>
</gene>
<dbReference type="InterPro" id="IPR036291">
    <property type="entry name" value="NAD(P)-bd_dom_sf"/>
</dbReference>
<dbReference type="GO" id="GO:0006631">
    <property type="term" value="P:fatty acid metabolic process"/>
    <property type="evidence" value="ECO:0007669"/>
    <property type="project" value="InterPro"/>
</dbReference>
<evidence type="ECO:0000313" key="7">
    <source>
        <dbReference type="EMBL" id="TQR07485.1"/>
    </source>
</evidence>
<evidence type="ECO:0000259" key="6">
    <source>
        <dbReference type="Pfam" id="PF02737"/>
    </source>
</evidence>
<evidence type="ECO:0000256" key="1">
    <source>
        <dbReference type="ARBA" id="ARBA00005086"/>
    </source>
</evidence>
<evidence type="ECO:0000256" key="4">
    <source>
        <dbReference type="PIRSR" id="PIRSR000105-1"/>
    </source>
</evidence>
<dbReference type="PANTHER" id="PTHR48075">
    <property type="entry name" value="3-HYDROXYACYL-COA DEHYDROGENASE FAMILY PROTEIN"/>
    <property type="match status" value="1"/>
</dbReference>
<dbReference type="Pfam" id="PF02737">
    <property type="entry name" value="3HCDH_N"/>
    <property type="match status" value="1"/>
</dbReference>
<evidence type="ECO:0000256" key="2">
    <source>
        <dbReference type="ARBA" id="ARBA00009463"/>
    </source>
</evidence>
<feature type="domain" description="3-hydroxyacyl-CoA dehydrogenase NAD binding" evidence="6">
    <location>
        <begin position="13"/>
        <end position="178"/>
    </location>
</feature>
<dbReference type="Gene3D" id="1.10.1040.10">
    <property type="entry name" value="N-(1-d-carboxylethyl)-l-norvaline Dehydrogenase, domain 2"/>
    <property type="match status" value="1"/>
</dbReference>
<dbReference type="OrthoDB" id="9815331at2"/>
<comment type="pathway">
    <text evidence="1">Lipid metabolism; butanoate metabolism.</text>
</comment>
<dbReference type="AlphaFoldDB" id="A0A544SQK8"/>
<dbReference type="RefSeq" id="WP_142608774.1">
    <property type="nucleotide sequence ID" value="NZ_VDGG01000053.1"/>
</dbReference>